<protein>
    <submittedName>
        <fullName evidence="1">Uncharacterized protein</fullName>
    </submittedName>
</protein>
<reference evidence="1" key="1">
    <citation type="journal article" date="2019" name="Environ. Microbiol.">
        <title>Fungal ecological strategies reflected in gene transcription - a case study of two litter decomposers.</title>
        <authorList>
            <person name="Barbi F."/>
            <person name="Kohler A."/>
            <person name="Barry K."/>
            <person name="Baskaran P."/>
            <person name="Daum C."/>
            <person name="Fauchery L."/>
            <person name="Ihrmark K."/>
            <person name="Kuo A."/>
            <person name="LaButti K."/>
            <person name="Lipzen A."/>
            <person name="Morin E."/>
            <person name="Grigoriev I.V."/>
            <person name="Henrissat B."/>
            <person name="Lindahl B."/>
            <person name="Martin F."/>
        </authorList>
    </citation>
    <scope>NUCLEOTIDE SEQUENCE</scope>
    <source>
        <strain evidence="1">JB14</strain>
    </source>
</reference>
<evidence type="ECO:0000313" key="2">
    <source>
        <dbReference type="Proteomes" id="UP000799118"/>
    </source>
</evidence>
<dbReference type="AlphaFoldDB" id="A0A6A4H2E7"/>
<sequence>MSGIGDWLQTLIKTSRKWEIFPLTNTTQTGIDPMEVQLAETPEMALKEVRAVNTREEIVSQQVAVGLPGTTETMMETEGTTEAVKAKSFPVIAECHGMRIHPLVNLHLPLHPHHPPTSLSEDSSSSDDSWLGAFAPTNKLDRNLEILLQIAKENYQEAQSQDQRQ</sequence>
<proteinExistence type="predicted"/>
<accession>A0A6A4H2E7</accession>
<gene>
    <name evidence="1" type="ORF">BT96DRAFT_1000571</name>
</gene>
<dbReference type="Proteomes" id="UP000799118">
    <property type="component" value="Unassembled WGS sequence"/>
</dbReference>
<keyword evidence="2" id="KW-1185">Reference proteome</keyword>
<evidence type="ECO:0000313" key="1">
    <source>
        <dbReference type="EMBL" id="KAE9392241.1"/>
    </source>
</evidence>
<dbReference type="EMBL" id="ML769601">
    <property type="protein sequence ID" value="KAE9392241.1"/>
    <property type="molecule type" value="Genomic_DNA"/>
</dbReference>
<organism evidence="1 2">
    <name type="scientific">Gymnopus androsaceus JB14</name>
    <dbReference type="NCBI Taxonomy" id="1447944"/>
    <lineage>
        <taxon>Eukaryota</taxon>
        <taxon>Fungi</taxon>
        <taxon>Dikarya</taxon>
        <taxon>Basidiomycota</taxon>
        <taxon>Agaricomycotina</taxon>
        <taxon>Agaricomycetes</taxon>
        <taxon>Agaricomycetidae</taxon>
        <taxon>Agaricales</taxon>
        <taxon>Marasmiineae</taxon>
        <taxon>Omphalotaceae</taxon>
        <taxon>Gymnopus</taxon>
    </lineage>
</organism>
<name>A0A6A4H2E7_9AGAR</name>